<keyword evidence="4" id="KW-0378">Hydrolase</keyword>
<feature type="domain" description="Rhamnogalacturonase A/B/Epimerase-like pectate lyase" evidence="3">
    <location>
        <begin position="539"/>
        <end position="606"/>
    </location>
</feature>
<keyword evidence="2" id="KW-0732">Signal</keyword>
<dbReference type="AlphaFoldDB" id="R8BEK0"/>
<dbReference type="EMBL" id="KB933263">
    <property type="protein sequence ID" value="EON97734.1"/>
    <property type="molecule type" value="Genomic_DNA"/>
</dbReference>
<dbReference type="CDD" id="cd23668">
    <property type="entry name" value="GH55_beta13glucanase-like"/>
    <property type="match status" value="1"/>
</dbReference>
<dbReference type="KEGG" id="tmn:UCRPA7_6755"/>
<dbReference type="GeneID" id="19327445"/>
<feature type="domain" description="Rhamnogalacturonase A/B/Epimerase-like pectate lyase" evidence="3">
    <location>
        <begin position="184"/>
        <end position="410"/>
    </location>
</feature>
<accession>R8BEK0</accession>
<dbReference type="eggNOG" id="ENOG502QV54">
    <property type="taxonomic scope" value="Eukaryota"/>
</dbReference>
<dbReference type="InterPro" id="IPR012334">
    <property type="entry name" value="Pectin_lyas_fold"/>
</dbReference>
<dbReference type="PANTHER" id="PTHR33928">
    <property type="entry name" value="POLYGALACTURONASE QRT3"/>
    <property type="match status" value="1"/>
</dbReference>
<dbReference type="OrthoDB" id="1046782at2759"/>
<evidence type="ECO:0000256" key="2">
    <source>
        <dbReference type="SAM" id="SignalP"/>
    </source>
</evidence>
<evidence type="ECO:0000313" key="5">
    <source>
        <dbReference type="Proteomes" id="UP000014074"/>
    </source>
</evidence>
<organism evidence="4 5">
    <name type="scientific">Phaeoacremonium minimum (strain UCR-PA7)</name>
    <name type="common">Esca disease fungus</name>
    <name type="synonym">Togninia minima</name>
    <dbReference type="NCBI Taxonomy" id="1286976"/>
    <lineage>
        <taxon>Eukaryota</taxon>
        <taxon>Fungi</taxon>
        <taxon>Dikarya</taxon>
        <taxon>Ascomycota</taxon>
        <taxon>Pezizomycotina</taxon>
        <taxon>Sordariomycetes</taxon>
        <taxon>Sordariomycetidae</taxon>
        <taxon>Togniniales</taxon>
        <taxon>Togniniaceae</taxon>
        <taxon>Phaeoacremonium</taxon>
    </lineage>
</organism>
<dbReference type="RefSeq" id="XP_007917488.1">
    <property type="nucleotide sequence ID" value="XM_007919297.1"/>
</dbReference>
<dbReference type="InterPro" id="IPR039279">
    <property type="entry name" value="QRT3-like"/>
</dbReference>
<dbReference type="InterPro" id="IPR024535">
    <property type="entry name" value="RHGA/B-epi-like_pectate_lyase"/>
</dbReference>
<keyword evidence="5" id="KW-1185">Reference proteome</keyword>
<feature type="chain" id="PRO_5004451933" evidence="2">
    <location>
        <begin position="22"/>
        <end position="904"/>
    </location>
</feature>
<reference evidence="5" key="1">
    <citation type="journal article" date="2013" name="Genome Announc.">
        <title>Draft genome sequence of the ascomycete Phaeoacremonium aleophilum strain UCR-PA7, a causal agent of the esca disease complex in grapevines.</title>
        <authorList>
            <person name="Blanco-Ulate B."/>
            <person name="Rolshausen P."/>
            <person name="Cantu D."/>
        </authorList>
    </citation>
    <scope>NUCLEOTIDE SEQUENCE [LARGE SCALE GENOMIC DNA]</scope>
    <source>
        <strain evidence="5">UCR-PA7</strain>
    </source>
</reference>
<keyword evidence="1" id="KW-1133">Transmembrane helix</keyword>
<feature type="transmembrane region" description="Helical" evidence="1">
    <location>
        <begin position="49"/>
        <end position="69"/>
    </location>
</feature>
<dbReference type="HOGENOM" id="CLU_002540_2_2_1"/>
<dbReference type="FunFam" id="2.160.20.10:FF:000026">
    <property type="entry name" value="Exo-beta-1,3-glucanase Exg0"/>
    <property type="match status" value="1"/>
</dbReference>
<evidence type="ECO:0000259" key="3">
    <source>
        <dbReference type="Pfam" id="PF12708"/>
    </source>
</evidence>
<dbReference type="FunFam" id="2.160.20.10:FF:000023">
    <property type="entry name" value="Exo-beta-1,3-glucanase Exg0"/>
    <property type="match status" value="1"/>
</dbReference>
<evidence type="ECO:0000256" key="1">
    <source>
        <dbReference type="SAM" id="Phobius"/>
    </source>
</evidence>
<dbReference type="SUPFAM" id="SSF51126">
    <property type="entry name" value="Pectin lyase-like"/>
    <property type="match status" value="2"/>
</dbReference>
<dbReference type="Gene3D" id="2.160.20.10">
    <property type="entry name" value="Single-stranded right-handed beta-helix, Pectin lyase-like"/>
    <property type="match status" value="2"/>
</dbReference>
<feature type="signal peptide" evidence="2">
    <location>
        <begin position="1"/>
        <end position="21"/>
    </location>
</feature>
<proteinExistence type="predicted"/>
<dbReference type="Proteomes" id="UP000014074">
    <property type="component" value="Unassembled WGS sequence"/>
</dbReference>
<keyword evidence="1" id="KW-0812">Transmembrane</keyword>
<dbReference type="InterPro" id="IPR011050">
    <property type="entry name" value="Pectin_lyase_fold/virulence"/>
</dbReference>
<name>R8BEK0_PHAM7</name>
<dbReference type="Pfam" id="PF12708">
    <property type="entry name" value="Pect-lyase_RHGA_epim"/>
    <property type="match status" value="2"/>
</dbReference>
<dbReference type="GO" id="GO:0004650">
    <property type="term" value="F:polygalacturonase activity"/>
    <property type="evidence" value="ECO:0007669"/>
    <property type="project" value="InterPro"/>
</dbReference>
<gene>
    <name evidence="4" type="ORF">UCRPA7_6755</name>
</gene>
<protein>
    <submittedName>
        <fullName evidence="4">Putative glycoside hydrolase family 55 protein</fullName>
    </submittedName>
</protein>
<dbReference type="PANTHER" id="PTHR33928:SF2">
    <property type="entry name" value="PECTATE LYASE SUPERFAMILY PROTEIN DOMAIN-CONTAINING PROTEIN-RELATED"/>
    <property type="match status" value="1"/>
</dbReference>
<evidence type="ECO:0000313" key="4">
    <source>
        <dbReference type="EMBL" id="EON97734.1"/>
    </source>
</evidence>
<sequence length="904" mass="97899">MRSHSFLSFFTISSLLSAGIAHDVPTTSSRRVVTVKLDLKSPIELEPPIKYRLAVLLIIGGAFVFLIFIQPRIEQLQQPLKLIKYPERFEQPFKFLKRPKLLEQDFKLVQCREHLEQPVVVFLWRFLNVERLAIEQFKLVASLQLIKYRSIDEQSHAPTCTDYWLNKITHQGAAPYAASGYKVFRNVMDYGAKGDGKTDDTAAINSAISSAGRCGPENHSCGSTTTTPALIYFPPGTYIVSQPIIDYYYTMLVGNPGCMPVLKASASFNSRFFLDGDQYQTDGKLGWGATNVFWRQVRNFVIDLTAVSPSVLVAGIHWPTGQATSLQNIVFKMSTASGNQHQGLFIEEGSGGWVSDLVFYGGAQGLSVGNQQFTMRNLTFHNSVTAIQQLWDWGWTYQGISINDCQVGLDITNVDGGELKVASVVFIDSEINNTPIGVVYGSSTTSAPAAANGLILENVALNNVPVAIQGPNKATVLAGSTGKSTIAAWGKGNSYTATSGPKPVGGTFTANSRPSGLTAGSAYYERSKPQYEKIPVSQFVSIKSSGAVGNGVKDDAAAINKALADAAAAGKIVFFDFGVYRVESTITIPAGSKIVGESYPVILSAGTYFSDISNPKPVVQVGTAGSVGVVEWSDMIVSTQGAQAGAILIEWNLSSPGTPSGMWDVHTRIGGFKGSNLQVADCQWTNATVTATSLKKQCIAAFMSMHITKSASGLYMENVWLWVADHDIEDPALTRVTIYAGRGLLVESTLGNIWMYGTAVEHHVLYEYQFSSTKNIVTGQIQTETAYYQPNPDATIPFPALTAYSDPVFSSGQSGWGLRVKDSSNIFVYGAGLYSFFNNYSTKCSDGPTEYCQSRIFSVENSAVSVYNLNTVGTTKMITVNGVDVADYSNNVAGFSDSIALFRN</sequence>
<keyword evidence="1" id="KW-0472">Membrane</keyword>